<reference evidence="6" key="2">
    <citation type="submission" date="2019-10" db="EMBL/GenBank/DDBJ databases">
        <authorList>
            <consortium name="NCBI Genome Project"/>
        </authorList>
    </citation>
    <scope>NUCLEOTIDE SEQUENCE</scope>
    <source>
        <strain evidence="6">NI907</strain>
    </source>
</reference>
<dbReference type="GO" id="GO:0006508">
    <property type="term" value="P:proteolysis"/>
    <property type="evidence" value="ECO:0007669"/>
    <property type="project" value="InterPro"/>
</dbReference>
<dbReference type="OrthoDB" id="3626597at2759"/>
<feature type="domain" description="Peptidase M14" evidence="4">
    <location>
        <begin position="81"/>
        <end position="357"/>
    </location>
</feature>
<evidence type="ECO:0000256" key="2">
    <source>
        <dbReference type="PROSITE-ProRule" id="PRU01379"/>
    </source>
</evidence>
<dbReference type="AlphaFoldDB" id="A0A6P8BF22"/>
<protein>
    <recommendedName>
        <fullName evidence="4">Peptidase M14 domain-containing protein</fullName>
    </recommendedName>
</protein>
<dbReference type="PROSITE" id="PS52035">
    <property type="entry name" value="PEPTIDASE_M14"/>
    <property type="match status" value="1"/>
</dbReference>
<evidence type="ECO:0000259" key="4">
    <source>
        <dbReference type="PROSITE" id="PS52035"/>
    </source>
</evidence>
<sequence>MVTLSSRLCSLAALAGNLFPRIAAQSGGIQTGLSYGSNWVPVTKDSELVAQNFPDVDIELLSPAFLNPERRESGFANGTSGPTSLTVMDNFLRVLADRNEWMTYESVDFLSEEGRNFPYIYLSLPSPSNEPKLRVYMQAAIHGNEPSADEAGLAFLGKMDANQTWARSVLEKIDIRMLPRYNVDGVAYFQRQLANNLDPNREHIKLMKQQSRDIKRRLTSFDPHIAIDLHEYTAPSVFGGVYQHGSDALLSGGINPNIHPAIRSEVLDKFIPAMGEALESHGLRWEHYVTGTTNTTRGSAIRLEQAVTEARTGRNAAGLGQTISFLLETRGIRLADQHFQRRVATQLVKIEAILNMARDRSEEVYKAVEDARAEFVNGDDDIVVTDYFVPENRTFTFIDRDNGSVVKAPVQWQRTTPSVANLTRARPEAYIIPRTWYEVAERLEILGLEVERLGYTFNQTVEALNVTSSSLARTLYEGHVLNTVTTGTYKRDVILPVGSFKVSTRQKNAALAFIALEPENIDSYVTFNIIPLKVGEEYPIFRIPRA</sequence>
<dbReference type="GO" id="GO:0008270">
    <property type="term" value="F:zinc ion binding"/>
    <property type="evidence" value="ECO:0007669"/>
    <property type="project" value="InterPro"/>
</dbReference>
<reference evidence="6" key="3">
    <citation type="submission" date="2025-08" db="UniProtKB">
        <authorList>
            <consortium name="RefSeq"/>
        </authorList>
    </citation>
    <scope>IDENTIFICATION</scope>
    <source>
        <strain evidence="6">NI907</strain>
    </source>
</reference>
<feature type="active site" description="Proton donor/acceptor" evidence="2">
    <location>
        <position position="328"/>
    </location>
</feature>
<name>A0A6P8BF22_PYRGI</name>
<dbReference type="GeneID" id="41960069"/>
<accession>A0A6P8BF22</accession>
<evidence type="ECO:0000256" key="1">
    <source>
        <dbReference type="ARBA" id="ARBA00005988"/>
    </source>
</evidence>
<dbReference type="Proteomes" id="UP000515153">
    <property type="component" value="Unplaced"/>
</dbReference>
<feature type="signal peptide" evidence="3">
    <location>
        <begin position="1"/>
        <end position="24"/>
    </location>
</feature>
<keyword evidence="3" id="KW-0732">Signal</keyword>
<dbReference type="Gene3D" id="3.40.630.10">
    <property type="entry name" value="Zn peptidases"/>
    <property type="match status" value="1"/>
</dbReference>
<dbReference type="InterPro" id="IPR000834">
    <property type="entry name" value="Peptidase_M14"/>
</dbReference>
<feature type="chain" id="PRO_5027760638" description="Peptidase M14 domain-containing protein" evidence="3">
    <location>
        <begin position="25"/>
        <end position="546"/>
    </location>
</feature>
<dbReference type="KEGG" id="pgri:PgNI_05121"/>
<gene>
    <name evidence="6" type="ORF">PgNI_05121</name>
</gene>
<evidence type="ECO:0000313" key="5">
    <source>
        <dbReference type="Proteomes" id="UP000515153"/>
    </source>
</evidence>
<dbReference type="GO" id="GO:0004181">
    <property type="term" value="F:metallocarboxypeptidase activity"/>
    <property type="evidence" value="ECO:0007669"/>
    <property type="project" value="InterPro"/>
</dbReference>
<proteinExistence type="inferred from homology"/>
<reference evidence="6" key="1">
    <citation type="journal article" date="2019" name="Mol. Biol. Evol.">
        <title>Blast fungal genomes show frequent chromosomal changes, gene gains and losses, and effector gene turnover.</title>
        <authorList>
            <person name="Gomez Luciano L.B."/>
            <person name="Jason Tsai I."/>
            <person name="Chuma I."/>
            <person name="Tosa Y."/>
            <person name="Chen Y.H."/>
            <person name="Li J.Y."/>
            <person name="Li M.Y."/>
            <person name="Jade Lu M.Y."/>
            <person name="Nakayashiki H."/>
            <person name="Li W.H."/>
        </authorList>
    </citation>
    <scope>NUCLEOTIDE SEQUENCE</scope>
    <source>
        <strain evidence="6">NI907</strain>
    </source>
</reference>
<organism evidence="5 6">
    <name type="scientific">Pyricularia grisea</name>
    <name type="common">Crabgrass-specific blast fungus</name>
    <name type="synonym">Magnaporthe grisea</name>
    <dbReference type="NCBI Taxonomy" id="148305"/>
    <lineage>
        <taxon>Eukaryota</taxon>
        <taxon>Fungi</taxon>
        <taxon>Dikarya</taxon>
        <taxon>Ascomycota</taxon>
        <taxon>Pezizomycotina</taxon>
        <taxon>Sordariomycetes</taxon>
        <taxon>Sordariomycetidae</taxon>
        <taxon>Magnaporthales</taxon>
        <taxon>Pyriculariaceae</taxon>
        <taxon>Pyricularia</taxon>
    </lineage>
</organism>
<dbReference type="RefSeq" id="XP_030985659.1">
    <property type="nucleotide sequence ID" value="XM_031125160.1"/>
</dbReference>
<evidence type="ECO:0000313" key="6">
    <source>
        <dbReference type="RefSeq" id="XP_030985659.1"/>
    </source>
</evidence>
<keyword evidence="5" id="KW-1185">Reference proteome</keyword>
<comment type="similarity">
    <text evidence="1 2">Belongs to the peptidase M14 family.</text>
</comment>
<dbReference type="SUPFAM" id="SSF53187">
    <property type="entry name" value="Zn-dependent exopeptidases"/>
    <property type="match status" value="1"/>
</dbReference>
<dbReference type="Pfam" id="PF00246">
    <property type="entry name" value="Peptidase_M14"/>
    <property type="match status" value="1"/>
</dbReference>
<evidence type="ECO:0000256" key="3">
    <source>
        <dbReference type="SAM" id="SignalP"/>
    </source>
</evidence>